<reference evidence="2" key="1">
    <citation type="journal article" date="2023" name="Nat. Plants">
        <title>Single-cell RNA sequencing provides a high-resolution roadmap for understanding the multicellular compartmentation of specialized metabolism.</title>
        <authorList>
            <person name="Sun S."/>
            <person name="Shen X."/>
            <person name="Li Y."/>
            <person name="Li Y."/>
            <person name="Wang S."/>
            <person name="Li R."/>
            <person name="Zhang H."/>
            <person name="Shen G."/>
            <person name="Guo B."/>
            <person name="Wei J."/>
            <person name="Xu J."/>
            <person name="St-Pierre B."/>
            <person name="Chen S."/>
            <person name="Sun C."/>
        </authorList>
    </citation>
    <scope>NUCLEOTIDE SEQUENCE [LARGE SCALE GENOMIC DNA]</scope>
</reference>
<name>A0ACC0BVC8_CATRO</name>
<sequence>MPVKISHPFHKGGYQGRPQVRSGRRGGLGGRGYHRPQEEFPRHEAWLGDNLYEHYGDNPHSWPKKGDTPKVAYKDHSKPKVEEKGKLITNPTRCFKCNRVGHISLYCPTKQTLVFSEDLNGWTEKSDDDCQEGIVDKDESACRMKYNEERIKTAKNKAKTMKNDTRRVQAVA</sequence>
<dbReference type="Proteomes" id="UP001060085">
    <property type="component" value="Linkage Group LG02"/>
</dbReference>
<protein>
    <submittedName>
        <fullName evidence="1">Uncharacterized protein</fullName>
    </submittedName>
</protein>
<proteinExistence type="predicted"/>
<evidence type="ECO:0000313" key="1">
    <source>
        <dbReference type="EMBL" id="KAI5676628.1"/>
    </source>
</evidence>
<accession>A0ACC0BVC8</accession>
<organism evidence="1 2">
    <name type="scientific">Catharanthus roseus</name>
    <name type="common">Madagascar periwinkle</name>
    <name type="synonym">Vinca rosea</name>
    <dbReference type="NCBI Taxonomy" id="4058"/>
    <lineage>
        <taxon>Eukaryota</taxon>
        <taxon>Viridiplantae</taxon>
        <taxon>Streptophyta</taxon>
        <taxon>Embryophyta</taxon>
        <taxon>Tracheophyta</taxon>
        <taxon>Spermatophyta</taxon>
        <taxon>Magnoliopsida</taxon>
        <taxon>eudicotyledons</taxon>
        <taxon>Gunneridae</taxon>
        <taxon>Pentapetalae</taxon>
        <taxon>asterids</taxon>
        <taxon>lamiids</taxon>
        <taxon>Gentianales</taxon>
        <taxon>Apocynaceae</taxon>
        <taxon>Rauvolfioideae</taxon>
        <taxon>Vinceae</taxon>
        <taxon>Catharanthinae</taxon>
        <taxon>Catharanthus</taxon>
    </lineage>
</organism>
<comment type="caution">
    <text evidence="1">The sequence shown here is derived from an EMBL/GenBank/DDBJ whole genome shotgun (WGS) entry which is preliminary data.</text>
</comment>
<gene>
    <name evidence="1" type="ORF">M9H77_07578</name>
</gene>
<dbReference type="EMBL" id="CM044702">
    <property type="protein sequence ID" value="KAI5676628.1"/>
    <property type="molecule type" value="Genomic_DNA"/>
</dbReference>
<keyword evidence="2" id="KW-1185">Reference proteome</keyword>
<evidence type="ECO:0000313" key="2">
    <source>
        <dbReference type="Proteomes" id="UP001060085"/>
    </source>
</evidence>